<dbReference type="GO" id="GO:0003924">
    <property type="term" value="F:GTPase activity"/>
    <property type="evidence" value="ECO:0007669"/>
    <property type="project" value="InterPro"/>
</dbReference>
<evidence type="ECO:0000259" key="10">
    <source>
        <dbReference type="PROSITE" id="PS51709"/>
    </source>
</evidence>
<dbReference type="NCBIfam" id="TIGR00450">
    <property type="entry name" value="mnmE_trmE_thdF"/>
    <property type="match status" value="1"/>
</dbReference>
<dbReference type="EMBL" id="UINC01002195">
    <property type="protein sequence ID" value="SUZ94009.1"/>
    <property type="molecule type" value="Genomic_DNA"/>
</dbReference>
<dbReference type="InterPro" id="IPR005225">
    <property type="entry name" value="Small_GTP-bd"/>
</dbReference>
<dbReference type="CDD" id="cd14858">
    <property type="entry name" value="TrmE_N"/>
    <property type="match status" value="1"/>
</dbReference>
<accession>A0A381RSG3</accession>
<dbReference type="Gene3D" id="3.40.50.300">
    <property type="entry name" value="P-loop containing nucleotide triphosphate hydrolases"/>
    <property type="match status" value="1"/>
</dbReference>
<dbReference type="CDD" id="cd04164">
    <property type="entry name" value="trmE"/>
    <property type="match status" value="1"/>
</dbReference>
<keyword evidence="2" id="KW-0963">Cytoplasm</keyword>
<dbReference type="GO" id="GO:0002098">
    <property type="term" value="P:tRNA wobble uridine modification"/>
    <property type="evidence" value="ECO:0007669"/>
    <property type="project" value="TreeGrafter"/>
</dbReference>
<organism evidence="11">
    <name type="scientific">marine metagenome</name>
    <dbReference type="NCBI Taxonomy" id="408172"/>
    <lineage>
        <taxon>unclassified sequences</taxon>
        <taxon>metagenomes</taxon>
        <taxon>ecological metagenomes</taxon>
    </lineage>
</organism>
<dbReference type="InterPro" id="IPR027417">
    <property type="entry name" value="P-loop_NTPase"/>
</dbReference>
<keyword evidence="5" id="KW-0547">Nucleotide-binding</keyword>
<comment type="similarity">
    <text evidence="1">Belongs to the TRAFAC class TrmE-Era-EngA-EngB-Septin-like GTPase superfamily. TrmE GTPase family.</text>
</comment>
<evidence type="ECO:0000256" key="4">
    <source>
        <dbReference type="ARBA" id="ARBA00022723"/>
    </source>
</evidence>
<gene>
    <name evidence="11" type="ORF">METZ01_LOCUS46863</name>
</gene>
<reference evidence="11" key="1">
    <citation type="submission" date="2018-05" db="EMBL/GenBank/DDBJ databases">
        <authorList>
            <person name="Lanie J.A."/>
            <person name="Ng W.-L."/>
            <person name="Kazmierczak K.M."/>
            <person name="Andrzejewski T.M."/>
            <person name="Davidsen T.M."/>
            <person name="Wayne K.J."/>
            <person name="Tettelin H."/>
            <person name="Glass J.I."/>
            <person name="Rusch D."/>
            <person name="Podicherti R."/>
            <person name="Tsui H.-C.T."/>
            <person name="Winkler M.E."/>
        </authorList>
    </citation>
    <scope>NUCLEOTIDE SEQUENCE</scope>
</reference>
<dbReference type="SUPFAM" id="SSF116878">
    <property type="entry name" value="TrmE connector domain"/>
    <property type="match status" value="1"/>
</dbReference>
<keyword evidence="8" id="KW-0630">Potassium</keyword>
<keyword evidence="7" id="KW-0460">Magnesium</keyword>
<evidence type="ECO:0000256" key="2">
    <source>
        <dbReference type="ARBA" id="ARBA00022490"/>
    </source>
</evidence>
<dbReference type="InterPro" id="IPR025867">
    <property type="entry name" value="MnmE_helical"/>
</dbReference>
<dbReference type="Gene3D" id="3.30.1360.120">
    <property type="entry name" value="Probable tRNA modification gtpase trme, domain 1"/>
    <property type="match status" value="1"/>
</dbReference>
<evidence type="ECO:0000256" key="5">
    <source>
        <dbReference type="ARBA" id="ARBA00022741"/>
    </source>
</evidence>
<dbReference type="NCBIfam" id="TIGR00231">
    <property type="entry name" value="small_GTP"/>
    <property type="match status" value="1"/>
</dbReference>
<evidence type="ECO:0000256" key="8">
    <source>
        <dbReference type="ARBA" id="ARBA00022958"/>
    </source>
</evidence>
<evidence type="ECO:0000256" key="1">
    <source>
        <dbReference type="ARBA" id="ARBA00011043"/>
    </source>
</evidence>
<dbReference type="Pfam" id="PF10396">
    <property type="entry name" value="TrmE_N"/>
    <property type="match status" value="1"/>
</dbReference>
<dbReference type="GO" id="GO:0030488">
    <property type="term" value="P:tRNA methylation"/>
    <property type="evidence" value="ECO:0007669"/>
    <property type="project" value="TreeGrafter"/>
</dbReference>
<evidence type="ECO:0000256" key="7">
    <source>
        <dbReference type="ARBA" id="ARBA00022842"/>
    </source>
</evidence>
<dbReference type="AlphaFoldDB" id="A0A381RSG3"/>
<dbReference type="Pfam" id="PF12631">
    <property type="entry name" value="MnmE_helical"/>
    <property type="match status" value="1"/>
</dbReference>
<dbReference type="PANTHER" id="PTHR42714">
    <property type="entry name" value="TRNA MODIFICATION GTPASE GTPBP3"/>
    <property type="match status" value="1"/>
</dbReference>
<sequence>MFKAKNKKPLSKQKSHTVNLGHILKNGNELDEVLITLFKGPHSYTGEDTIEISCHGSTYIQQEIIDLFIDNGVRVANPGEFTLRAFINGKMDLNQAEAVADLIASENEGSHKLAMQQMKSGFSNDLKKLRSELLHFTSMIELELDFSEEDVEFAERGEFKQLTNKIQSELKILIDSFQSGNVLKNGISVAIAGKPNAGKSSLLNTLLNEDKAIVSDIPGTTRDSIEDSIIIDGIKFRFTDTAGLRETKDEVESKGIEKTKEKISNAKILLYLFDINDISINEIKSSLKTFERDDLSIILVRNKVDLKNKNQSLLKELNDRELIEISATDSKSVSKLKKRLVNEVDILNPYTDVIISNSRHYEALKKALKAIEEVNNGLKNNISGDLLSVDIRRSIEHLGEITGEITNDDVLGNIFANFCIGK</sequence>
<proteinExistence type="inferred from homology"/>
<dbReference type="HAMAP" id="MF_00379">
    <property type="entry name" value="GTPase_MnmE"/>
    <property type="match status" value="1"/>
</dbReference>
<evidence type="ECO:0000256" key="3">
    <source>
        <dbReference type="ARBA" id="ARBA00022694"/>
    </source>
</evidence>
<dbReference type="GO" id="GO:0005829">
    <property type="term" value="C:cytosol"/>
    <property type="evidence" value="ECO:0007669"/>
    <property type="project" value="TreeGrafter"/>
</dbReference>
<evidence type="ECO:0000313" key="11">
    <source>
        <dbReference type="EMBL" id="SUZ94009.1"/>
    </source>
</evidence>
<dbReference type="InterPro" id="IPR027266">
    <property type="entry name" value="TrmE/GcvT-like"/>
</dbReference>
<dbReference type="InterPro" id="IPR031168">
    <property type="entry name" value="G_TrmE"/>
</dbReference>
<evidence type="ECO:0000256" key="6">
    <source>
        <dbReference type="ARBA" id="ARBA00022801"/>
    </source>
</evidence>
<protein>
    <recommendedName>
        <fullName evidence="10">TrmE-type G domain-containing protein</fullName>
    </recommendedName>
</protein>
<dbReference type="GO" id="GO:0005525">
    <property type="term" value="F:GTP binding"/>
    <property type="evidence" value="ECO:0007669"/>
    <property type="project" value="UniProtKB-KW"/>
</dbReference>
<dbReference type="InterPro" id="IPR018948">
    <property type="entry name" value="GTP-bd_TrmE_N"/>
</dbReference>
<keyword evidence="4" id="KW-0479">Metal-binding</keyword>
<dbReference type="InterPro" id="IPR027368">
    <property type="entry name" value="MnmE_dom2"/>
</dbReference>
<dbReference type="GO" id="GO:0046872">
    <property type="term" value="F:metal ion binding"/>
    <property type="evidence" value="ECO:0007669"/>
    <property type="project" value="UniProtKB-KW"/>
</dbReference>
<dbReference type="PANTHER" id="PTHR42714:SF2">
    <property type="entry name" value="TRNA MODIFICATION GTPASE GTPBP3, MITOCHONDRIAL"/>
    <property type="match status" value="1"/>
</dbReference>
<dbReference type="SUPFAM" id="SSF52540">
    <property type="entry name" value="P-loop containing nucleoside triphosphate hydrolases"/>
    <property type="match status" value="1"/>
</dbReference>
<feature type="domain" description="TrmE-type G" evidence="10">
    <location>
        <begin position="186"/>
        <end position="345"/>
    </location>
</feature>
<dbReference type="InterPro" id="IPR004520">
    <property type="entry name" value="GTPase_MnmE"/>
</dbReference>
<dbReference type="InterPro" id="IPR006073">
    <property type="entry name" value="GTP-bd"/>
</dbReference>
<keyword evidence="3" id="KW-0819">tRNA processing</keyword>
<dbReference type="PROSITE" id="PS51709">
    <property type="entry name" value="G_TRME"/>
    <property type="match status" value="1"/>
</dbReference>
<dbReference type="Gene3D" id="1.20.120.430">
    <property type="entry name" value="tRNA modification GTPase MnmE domain 2"/>
    <property type="match status" value="1"/>
</dbReference>
<dbReference type="FunFam" id="3.40.50.300:FF:001376">
    <property type="entry name" value="tRNA modification GTPase MnmE"/>
    <property type="match status" value="1"/>
</dbReference>
<name>A0A381RSG3_9ZZZZ</name>
<evidence type="ECO:0000256" key="9">
    <source>
        <dbReference type="ARBA" id="ARBA00023134"/>
    </source>
</evidence>
<keyword evidence="9" id="KW-0342">GTP-binding</keyword>
<dbReference type="Pfam" id="PF01926">
    <property type="entry name" value="MMR_HSR1"/>
    <property type="match status" value="1"/>
</dbReference>
<keyword evidence="6" id="KW-0378">Hydrolase</keyword>